<organism evidence="1 2">
    <name type="scientific">Salibacterium salarium</name>
    <dbReference type="NCBI Taxonomy" id="284579"/>
    <lineage>
        <taxon>Bacteria</taxon>
        <taxon>Bacillati</taxon>
        <taxon>Bacillota</taxon>
        <taxon>Bacilli</taxon>
        <taxon>Bacillales</taxon>
        <taxon>Bacillaceae</taxon>
    </lineage>
</organism>
<dbReference type="NCBIfam" id="TIGR01637">
    <property type="entry name" value="phage_arpU"/>
    <property type="match status" value="1"/>
</dbReference>
<proteinExistence type="predicted"/>
<evidence type="ECO:0000313" key="1">
    <source>
        <dbReference type="EMBL" id="RSL32655.1"/>
    </source>
</evidence>
<dbReference type="EMBL" id="RBVX01000013">
    <property type="protein sequence ID" value="RSL32655.1"/>
    <property type="molecule type" value="Genomic_DNA"/>
</dbReference>
<reference evidence="1 2" key="1">
    <citation type="submission" date="2018-10" db="EMBL/GenBank/DDBJ databases">
        <title>Draft genome sequence of Bacillus salarius IM0101, isolated from a hypersaline soil in Inner Mongolia, China.</title>
        <authorList>
            <person name="Yamprayoonswat W."/>
            <person name="Boonvisut S."/>
            <person name="Jumpathong W."/>
            <person name="Sittihan S."/>
            <person name="Ruangsuj P."/>
            <person name="Wanthongcharoen S."/>
            <person name="Thongpramul N."/>
            <person name="Pimmason S."/>
            <person name="Yu B."/>
            <person name="Yasawong M."/>
        </authorList>
    </citation>
    <scope>NUCLEOTIDE SEQUENCE [LARGE SCALE GENOMIC DNA]</scope>
    <source>
        <strain evidence="1 2">IM0101</strain>
    </source>
</reference>
<protein>
    <submittedName>
        <fullName evidence="1">Transcriptional regulator</fullName>
    </submittedName>
</protein>
<dbReference type="InterPro" id="IPR006524">
    <property type="entry name" value="ArpU-like"/>
</dbReference>
<sequence>MSFELPQLDRTETKRAVEETLERYRIFKYLSFEEKEVSITSSYEERLHGPTNETSDQVAKAATYNVDEPRKRQKYCERIERAVRRLPKMERKLIEERYMTEESEYITDYAVYCHRFDPPISERTYRKIRWKAFYKLALNLNLPIIQNSYEKM</sequence>
<name>A0A428N2F4_9BACI</name>
<dbReference type="Proteomes" id="UP000275076">
    <property type="component" value="Unassembled WGS sequence"/>
</dbReference>
<dbReference type="AlphaFoldDB" id="A0A428N2F4"/>
<dbReference type="RefSeq" id="WP_125556575.1">
    <property type="nucleotide sequence ID" value="NZ_RBVX01000013.1"/>
</dbReference>
<gene>
    <name evidence="1" type="ORF">D7Z54_14485</name>
</gene>
<comment type="caution">
    <text evidence="1">The sequence shown here is derived from an EMBL/GenBank/DDBJ whole genome shotgun (WGS) entry which is preliminary data.</text>
</comment>
<evidence type="ECO:0000313" key="2">
    <source>
        <dbReference type="Proteomes" id="UP000275076"/>
    </source>
</evidence>
<dbReference type="OrthoDB" id="1797434at2"/>
<keyword evidence="2" id="KW-1185">Reference proteome</keyword>
<accession>A0A428N2F4</accession>